<feature type="region of interest" description="Disordered" evidence="1">
    <location>
        <begin position="48"/>
        <end position="68"/>
    </location>
</feature>
<dbReference type="OrthoDB" id="5125394at2"/>
<evidence type="ECO:0000256" key="1">
    <source>
        <dbReference type="SAM" id="MobiDB-lite"/>
    </source>
</evidence>
<evidence type="ECO:0000313" key="4">
    <source>
        <dbReference type="Proteomes" id="UP000256709"/>
    </source>
</evidence>
<dbReference type="RefSeq" id="WP_116284446.1">
    <property type="nucleotide sequence ID" value="NZ_NBXA01000032.1"/>
</dbReference>
<evidence type="ECO:0000256" key="2">
    <source>
        <dbReference type="SAM" id="SignalP"/>
    </source>
</evidence>
<feature type="compositionally biased region" description="Low complexity" evidence="1">
    <location>
        <begin position="59"/>
        <end position="68"/>
    </location>
</feature>
<gene>
    <name evidence="3" type="ORF">B7R21_16985</name>
</gene>
<evidence type="ECO:0008006" key="5">
    <source>
        <dbReference type="Google" id="ProtNLM"/>
    </source>
</evidence>
<dbReference type="AlphaFoldDB" id="A0A3E0VBY5"/>
<name>A0A3E0VBY5_9MICO</name>
<sequence>MQVFTRSARAFRITSTTTLVGVSIAVLAGCSPATPAATPAPTVTVTVTPTSSPAPLPTSSPTTSPAATTGSAVTIGCSALVADATIAAISPDFKTDPGAEVSGDNSFATIVGLNGKLCSWLNSASGSSISVGVANPGSAALATNEAKIKASGTANAALSGTSGNRGYVESNTEAPVFDIFTESGYWISLSSVIFDSPSSADSILANILQTLPSG</sequence>
<proteinExistence type="predicted"/>
<organism evidence="3 4">
    <name type="scientific">Subtercola boreus</name>
    <dbReference type="NCBI Taxonomy" id="120213"/>
    <lineage>
        <taxon>Bacteria</taxon>
        <taxon>Bacillati</taxon>
        <taxon>Actinomycetota</taxon>
        <taxon>Actinomycetes</taxon>
        <taxon>Micrococcales</taxon>
        <taxon>Microbacteriaceae</taxon>
        <taxon>Subtercola</taxon>
    </lineage>
</organism>
<dbReference type="EMBL" id="NBXA01000032">
    <property type="protein sequence ID" value="RFA07018.1"/>
    <property type="molecule type" value="Genomic_DNA"/>
</dbReference>
<feature type="signal peptide" evidence="2">
    <location>
        <begin position="1"/>
        <end position="28"/>
    </location>
</feature>
<dbReference type="Proteomes" id="UP000256709">
    <property type="component" value="Unassembled WGS sequence"/>
</dbReference>
<dbReference type="PROSITE" id="PS51257">
    <property type="entry name" value="PROKAR_LIPOPROTEIN"/>
    <property type="match status" value="1"/>
</dbReference>
<evidence type="ECO:0000313" key="3">
    <source>
        <dbReference type="EMBL" id="RFA07018.1"/>
    </source>
</evidence>
<accession>A0A3E0VBY5</accession>
<feature type="chain" id="PRO_5038896367" description="Iron ABC transporter ATP-binding protein" evidence="2">
    <location>
        <begin position="29"/>
        <end position="214"/>
    </location>
</feature>
<comment type="caution">
    <text evidence="3">The sequence shown here is derived from an EMBL/GenBank/DDBJ whole genome shotgun (WGS) entry which is preliminary data.</text>
</comment>
<protein>
    <recommendedName>
        <fullName evidence="5">Iron ABC transporter ATP-binding protein</fullName>
    </recommendedName>
</protein>
<reference evidence="3 4" key="1">
    <citation type="submission" date="2017-04" db="EMBL/GenBank/DDBJ databases">
        <title>Comparative genome analysis of Subtercola boreus.</title>
        <authorList>
            <person name="Cho Y.-J."/>
            <person name="Cho A."/>
            <person name="Kim O.-S."/>
            <person name="Lee J.-I."/>
        </authorList>
    </citation>
    <scope>NUCLEOTIDE SEQUENCE [LARGE SCALE GENOMIC DNA]</scope>
    <source>
        <strain evidence="3 4">P27444</strain>
    </source>
</reference>
<keyword evidence="2" id="KW-0732">Signal</keyword>